<feature type="transmembrane region" description="Helical" evidence="1">
    <location>
        <begin position="150"/>
        <end position="173"/>
    </location>
</feature>
<keyword evidence="1" id="KW-1133">Transmembrane helix</keyword>
<organism evidence="2 3">
    <name type="scientific">Micromonospora polyrhachis</name>
    <dbReference type="NCBI Taxonomy" id="1282883"/>
    <lineage>
        <taxon>Bacteria</taxon>
        <taxon>Bacillati</taxon>
        <taxon>Actinomycetota</taxon>
        <taxon>Actinomycetes</taxon>
        <taxon>Micromonosporales</taxon>
        <taxon>Micromonosporaceae</taxon>
        <taxon>Micromonospora</taxon>
    </lineage>
</organism>
<proteinExistence type="predicted"/>
<accession>A0A7W7SRA2</accession>
<keyword evidence="1" id="KW-0812">Transmembrane</keyword>
<gene>
    <name evidence="2" type="ORF">FHR38_002575</name>
</gene>
<keyword evidence="3" id="KW-1185">Reference proteome</keyword>
<protein>
    <recommendedName>
        <fullName evidence="4">LysM domain-containing protein</fullName>
    </recommendedName>
</protein>
<dbReference type="Proteomes" id="UP000578819">
    <property type="component" value="Unassembled WGS sequence"/>
</dbReference>
<evidence type="ECO:0000313" key="3">
    <source>
        <dbReference type="Proteomes" id="UP000578819"/>
    </source>
</evidence>
<comment type="caution">
    <text evidence="2">The sequence shown here is derived from an EMBL/GenBank/DDBJ whole genome shotgun (WGS) entry which is preliminary data.</text>
</comment>
<dbReference type="AlphaFoldDB" id="A0A7W7SRA2"/>
<evidence type="ECO:0008006" key="4">
    <source>
        <dbReference type="Google" id="ProtNLM"/>
    </source>
</evidence>
<name>A0A7W7SRA2_9ACTN</name>
<evidence type="ECO:0000313" key="2">
    <source>
        <dbReference type="EMBL" id="MBB4958842.1"/>
    </source>
</evidence>
<dbReference type="RefSeq" id="WP_184534870.1">
    <property type="nucleotide sequence ID" value="NZ_JACHJW010000001.1"/>
</dbReference>
<evidence type="ECO:0000256" key="1">
    <source>
        <dbReference type="SAM" id="Phobius"/>
    </source>
</evidence>
<reference evidence="2 3" key="1">
    <citation type="submission" date="2020-08" db="EMBL/GenBank/DDBJ databases">
        <title>Sequencing the genomes of 1000 actinobacteria strains.</title>
        <authorList>
            <person name="Klenk H.-P."/>
        </authorList>
    </citation>
    <scope>NUCLEOTIDE SEQUENCE [LARGE SCALE GENOMIC DNA]</scope>
    <source>
        <strain evidence="2 3">DSM 45886</strain>
    </source>
</reference>
<keyword evidence="1" id="KW-0472">Membrane</keyword>
<sequence>MPTTRRRLPLLAMALMLAILGLQIPLPGISAGQTPSDTRSVKYYTVSGSGGGETLASIAGRILGDESRADELYHLNAGRVQPDGGALTEPTRLRVGWHLILPWDAVGDGVQYGRLPEGKGTPPPTTPLPSVDPAVARTVSAAQGDGKLSIVWIALAIVLALLLVVAAGVWWWWRRSGSNGGQGRPRRPRRNAAPGGPRLLGTTVAAMIDQTLRVLGTECAAAGQGVPRIQGISLDDELVTLRLSSPDEQAVAPWTADRSGRTWHAPLGVIRDRPTRWDIDVPCPRLVTLGTWDGHEELVELGAASGLISVGGHQTTAQELALAWANQLVVSPWSEEVQVVVSGLGEVVVDADMDARLVSVGSTSEALIEIDGQGHLADWFGPGVLILADTPTEQEAAQVAALVSRPQNPWAVVALGESPHDQWRFTVDEQGRVETGTLGVTVHSTTVTDVRP</sequence>
<dbReference type="EMBL" id="JACHJW010000001">
    <property type="protein sequence ID" value="MBB4958842.1"/>
    <property type="molecule type" value="Genomic_DNA"/>
</dbReference>